<proteinExistence type="inferred from homology"/>
<dbReference type="InterPro" id="IPR038765">
    <property type="entry name" value="Papain-like_cys_pep_sf"/>
</dbReference>
<dbReference type="Pfam" id="PF02902">
    <property type="entry name" value="Peptidase_C48"/>
    <property type="match status" value="1"/>
</dbReference>
<evidence type="ECO:0000256" key="2">
    <source>
        <dbReference type="ARBA" id="ARBA00022670"/>
    </source>
</evidence>
<dbReference type="PANTHER" id="PTHR12606">
    <property type="entry name" value="SENTRIN/SUMO-SPECIFIC PROTEASE"/>
    <property type="match status" value="1"/>
</dbReference>
<evidence type="ECO:0000313" key="6">
    <source>
        <dbReference type="EMBL" id="KRH94798.1"/>
    </source>
</evidence>
<sequence>MTSVAFINKHEIDDFVRKQTGLSNRLVFKKICITKDEFNVLTSSGWFFDSIINYYLELVTDYAKFLRLKVGSLNTANSLFFVKESLENTVAKLNEHSFLNQDLFFIPLHVNGNHWSLIVFEKKKLILEYWDSMNSHDSAYAGIIKKLVKSIEHMLVQKTKRISKINVEIINCQKQDNDYDCGMFVCLFARNRLFERTFKINKETLSIFRLIIAHEIIEKKILYHTNVQLK</sequence>
<accession>A0A0R0M5C7</accession>
<gene>
    <name evidence="6" type="ORF">M153_1410004147</name>
</gene>
<keyword evidence="3" id="KW-0378">Hydrolase</keyword>
<feature type="domain" description="Ubiquitin-like protease family profile" evidence="5">
    <location>
        <begin position="31"/>
        <end position="192"/>
    </location>
</feature>
<dbReference type="PANTHER" id="PTHR12606:SF141">
    <property type="entry name" value="GH15225P-RELATED"/>
    <property type="match status" value="1"/>
</dbReference>
<dbReference type="SUPFAM" id="SSF54001">
    <property type="entry name" value="Cysteine proteinases"/>
    <property type="match status" value="1"/>
</dbReference>
<dbReference type="AlphaFoldDB" id="A0A0R0M5C7"/>
<protein>
    <submittedName>
        <fullName evidence="6">Protease, Ulp1 family</fullName>
    </submittedName>
</protein>
<dbReference type="InterPro" id="IPR003653">
    <property type="entry name" value="Peptidase_C48_C"/>
</dbReference>
<name>A0A0R0M5C7_9MICR</name>
<evidence type="ECO:0000256" key="1">
    <source>
        <dbReference type="ARBA" id="ARBA00005234"/>
    </source>
</evidence>
<dbReference type="GO" id="GO:0016926">
    <property type="term" value="P:protein desumoylation"/>
    <property type="evidence" value="ECO:0007669"/>
    <property type="project" value="TreeGrafter"/>
</dbReference>
<dbReference type="GO" id="GO:0005634">
    <property type="term" value="C:nucleus"/>
    <property type="evidence" value="ECO:0007669"/>
    <property type="project" value="TreeGrafter"/>
</dbReference>
<evidence type="ECO:0000256" key="4">
    <source>
        <dbReference type="ARBA" id="ARBA00022807"/>
    </source>
</evidence>
<dbReference type="PROSITE" id="PS50600">
    <property type="entry name" value="ULP_PROTEASE"/>
    <property type="match status" value="1"/>
</dbReference>
<organism evidence="6 7">
    <name type="scientific">Pseudoloma neurophilia</name>
    <dbReference type="NCBI Taxonomy" id="146866"/>
    <lineage>
        <taxon>Eukaryota</taxon>
        <taxon>Fungi</taxon>
        <taxon>Fungi incertae sedis</taxon>
        <taxon>Microsporidia</taxon>
        <taxon>Pseudoloma</taxon>
    </lineage>
</organism>
<keyword evidence="7" id="KW-1185">Reference proteome</keyword>
<dbReference type="GO" id="GO:0006508">
    <property type="term" value="P:proteolysis"/>
    <property type="evidence" value="ECO:0007669"/>
    <property type="project" value="UniProtKB-KW"/>
</dbReference>
<reference evidence="6 7" key="1">
    <citation type="submission" date="2015-07" db="EMBL/GenBank/DDBJ databases">
        <title>The genome of Pseudoloma neurophilia, a relevant intracellular parasite of the zebrafish.</title>
        <authorList>
            <person name="Ndikumana S."/>
            <person name="Pelin A."/>
            <person name="Sanders J."/>
            <person name="Corradi N."/>
        </authorList>
    </citation>
    <scope>NUCLEOTIDE SEQUENCE [LARGE SCALE GENOMIC DNA]</scope>
    <source>
        <strain evidence="6 7">MK1</strain>
    </source>
</reference>
<dbReference type="VEuPathDB" id="MicrosporidiaDB:M153_1410004147"/>
<keyword evidence="2 6" id="KW-0645">Protease</keyword>
<evidence type="ECO:0000256" key="3">
    <source>
        <dbReference type="ARBA" id="ARBA00022801"/>
    </source>
</evidence>
<comment type="caution">
    <text evidence="6">The sequence shown here is derived from an EMBL/GenBank/DDBJ whole genome shotgun (WGS) entry which is preliminary data.</text>
</comment>
<evidence type="ECO:0000259" key="5">
    <source>
        <dbReference type="PROSITE" id="PS50600"/>
    </source>
</evidence>
<dbReference type="Proteomes" id="UP000051530">
    <property type="component" value="Unassembled WGS sequence"/>
</dbReference>
<dbReference type="OrthoDB" id="1939479at2759"/>
<dbReference type="EMBL" id="LGUB01000030">
    <property type="protein sequence ID" value="KRH94798.1"/>
    <property type="molecule type" value="Genomic_DNA"/>
</dbReference>
<keyword evidence="4" id="KW-0788">Thiol protease</keyword>
<evidence type="ECO:0000313" key="7">
    <source>
        <dbReference type="Proteomes" id="UP000051530"/>
    </source>
</evidence>
<dbReference type="Gene3D" id="3.40.395.10">
    <property type="entry name" value="Adenoviral Proteinase, Chain A"/>
    <property type="match status" value="1"/>
</dbReference>
<dbReference type="GO" id="GO:0016929">
    <property type="term" value="F:deSUMOylase activity"/>
    <property type="evidence" value="ECO:0007669"/>
    <property type="project" value="TreeGrafter"/>
</dbReference>
<comment type="similarity">
    <text evidence="1">Belongs to the peptidase C48 family.</text>
</comment>